<protein>
    <submittedName>
        <fullName evidence="2">Uncharacterized protein</fullName>
    </submittedName>
</protein>
<reference evidence="3" key="1">
    <citation type="journal article" date="2006" name="PLoS Biol.">
        <title>Macronuclear genome sequence of the ciliate Tetrahymena thermophila, a model eukaryote.</title>
        <authorList>
            <person name="Eisen J.A."/>
            <person name="Coyne R.S."/>
            <person name="Wu M."/>
            <person name="Wu D."/>
            <person name="Thiagarajan M."/>
            <person name="Wortman J.R."/>
            <person name="Badger J.H."/>
            <person name="Ren Q."/>
            <person name="Amedeo P."/>
            <person name="Jones K.M."/>
            <person name="Tallon L.J."/>
            <person name="Delcher A.L."/>
            <person name="Salzberg S.L."/>
            <person name="Silva J.C."/>
            <person name="Haas B.J."/>
            <person name="Majoros W.H."/>
            <person name="Farzad M."/>
            <person name="Carlton J.M."/>
            <person name="Smith R.K. Jr."/>
            <person name="Garg J."/>
            <person name="Pearlman R.E."/>
            <person name="Karrer K.M."/>
            <person name="Sun L."/>
            <person name="Manning G."/>
            <person name="Elde N.C."/>
            <person name="Turkewitz A.P."/>
            <person name="Asai D.J."/>
            <person name="Wilkes D.E."/>
            <person name="Wang Y."/>
            <person name="Cai H."/>
            <person name="Collins K."/>
            <person name="Stewart B.A."/>
            <person name="Lee S.R."/>
            <person name="Wilamowska K."/>
            <person name="Weinberg Z."/>
            <person name="Ruzzo W.L."/>
            <person name="Wloga D."/>
            <person name="Gaertig J."/>
            <person name="Frankel J."/>
            <person name="Tsao C.-C."/>
            <person name="Gorovsky M.A."/>
            <person name="Keeling P.J."/>
            <person name="Waller R.F."/>
            <person name="Patron N.J."/>
            <person name="Cherry J.M."/>
            <person name="Stover N.A."/>
            <person name="Krieger C.J."/>
            <person name="del Toro C."/>
            <person name="Ryder H.F."/>
            <person name="Williamson S.C."/>
            <person name="Barbeau R.A."/>
            <person name="Hamilton E.P."/>
            <person name="Orias E."/>
        </authorList>
    </citation>
    <scope>NUCLEOTIDE SEQUENCE [LARGE SCALE GENOMIC DNA]</scope>
    <source>
        <strain evidence="3">SB210</strain>
    </source>
</reference>
<dbReference type="RefSeq" id="XP_001014917.3">
    <property type="nucleotide sequence ID" value="XM_001014917.3"/>
</dbReference>
<sequence length="993" mass="116962">MRIITIKKSGNPILQIKKQIKKILKHTNFDGYSKQPINQQKIIKTELSQALNRQSLDSVIQSKHSKQHEILPDVFEQFKILNHTLLEYCFVEQYLPEMKRILQKDILSKYASVADCINKVTEKEFLEEGLKVFFDSLNKVNQIVQNKYDEIVELCRKGHKDTLKSVQQMLNILSSVNSFLGKKLKHVKFSLNQKLECTFEFIIQSNLRRISLMLDDFVYFKEIQQVLLLENRNQSLRIEYYQYYEQKLLESKQAKILPCIIEKSKKKDISNQQLLEQNEKRFQQNQNLQSKNLQVNRSNNMQIKFSGNQQNTFYLTGNQVNKVQNKVNLQHFSALYLQMQQQDHENQGKQQMETFEDKDNKLKQSFNTNMNSSTISTNFNQIKEFEPQIFTKSQNLKLQTDFDELQQEQQEKINEVTITQNQQGQTYCKKLNTLDSTTKQKDLKIGDKNYQLQQNPPSKQLKIVNPQVINLNNLLDNEKVDCQEKDHLINLDKSSKPKSTISKKYSLQESIKTKKIDENTSNLIQTVQKENDNINFQKNHSSVEEEIQNISFEEKLFKQNEENNKKILLEFQKHQREKILQKQLKIITQFKKFRQLKKIEEKKCQQEQIEEDISEFQEEFTDSCFKVGGVLFSLQTQFVGKIHTVSINELVFFNSCNHMSISCDMKAYITKLNNFFLLDEFTKVKENSQQVDEQKILKDNLIEKIDFGEESISQVSFITSKSLLIFLNNNNQLVVCKYSEQEQQITLEQIIKNQQYLAIDCWSYLSTLDIIVTDGHNKLLFWQYKLKDKDFCQSEENFHNIVQENPVYTIDHILSDTDLCFYEEKSILFQAGFKSINSYLVKINDETSKITHQFLQTLNCQTLGHINSIQIVKRNQFLHFLLSLHCKNKIILWNIHHLTQQYVYSISLSDQINQIIFNPKINSFFVLIDNNFSSDVVILDQNLQNVNFPKNHQQLKSQNCKITKLSLSPEMNKLSIGYENGFLQFVEIINPSR</sequence>
<feature type="coiled-coil region" evidence="1">
    <location>
        <begin position="395"/>
        <end position="422"/>
    </location>
</feature>
<evidence type="ECO:0000256" key="1">
    <source>
        <dbReference type="SAM" id="Coils"/>
    </source>
</evidence>
<evidence type="ECO:0000313" key="2">
    <source>
        <dbReference type="EMBL" id="EAR94599.3"/>
    </source>
</evidence>
<dbReference type="AlphaFoldDB" id="Q23CW9"/>
<dbReference type="InterPro" id="IPR015943">
    <property type="entry name" value="WD40/YVTN_repeat-like_dom_sf"/>
</dbReference>
<gene>
    <name evidence="2" type="ORF">TTHERM_00052210</name>
</gene>
<keyword evidence="1" id="KW-0175">Coiled coil</keyword>
<dbReference type="KEGG" id="tet:TTHERM_00052210"/>
<dbReference type="InterPro" id="IPR036322">
    <property type="entry name" value="WD40_repeat_dom_sf"/>
</dbReference>
<dbReference type="Proteomes" id="UP000009168">
    <property type="component" value="Unassembled WGS sequence"/>
</dbReference>
<dbReference type="InParanoid" id="Q23CW9"/>
<dbReference type="GeneID" id="7827111"/>
<dbReference type="Gene3D" id="2.130.10.10">
    <property type="entry name" value="YVTN repeat-like/Quinoprotein amine dehydrogenase"/>
    <property type="match status" value="1"/>
</dbReference>
<evidence type="ECO:0000313" key="3">
    <source>
        <dbReference type="Proteomes" id="UP000009168"/>
    </source>
</evidence>
<dbReference type="EMBL" id="GG662712">
    <property type="protein sequence ID" value="EAR94599.3"/>
    <property type="molecule type" value="Genomic_DNA"/>
</dbReference>
<dbReference type="HOGENOM" id="CLU_251033_0_0_1"/>
<proteinExistence type="predicted"/>
<name>Q23CW9_TETTS</name>
<accession>Q23CW9</accession>
<dbReference type="STRING" id="312017.Q23CW9"/>
<dbReference type="SUPFAM" id="SSF50978">
    <property type="entry name" value="WD40 repeat-like"/>
    <property type="match status" value="1"/>
</dbReference>
<keyword evidence="3" id="KW-1185">Reference proteome</keyword>
<organism evidence="2 3">
    <name type="scientific">Tetrahymena thermophila (strain SB210)</name>
    <dbReference type="NCBI Taxonomy" id="312017"/>
    <lineage>
        <taxon>Eukaryota</taxon>
        <taxon>Sar</taxon>
        <taxon>Alveolata</taxon>
        <taxon>Ciliophora</taxon>
        <taxon>Intramacronucleata</taxon>
        <taxon>Oligohymenophorea</taxon>
        <taxon>Hymenostomatida</taxon>
        <taxon>Tetrahymenina</taxon>
        <taxon>Tetrahymenidae</taxon>
        <taxon>Tetrahymena</taxon>
    </lineage>
</organism>